<organism evidence="4">
    <name type="scientific">Thermodesulfobacterium geofontis</name>
    <dbReference type="NCBI Taxonomy" id="1295609"/>
    <lineage>
        <taxon>Bacteria</taxon>
        <taxon>Pseudomonadati</taxon>
        <taxon>Thermodesulfobacteriota</taxon>
        <taxon>Thermodesulfobacteria</taxon>
        <taxon>Thermodesulfobacteriales</taxon>
        <taxon>Thermodesulfobacteriaceae</taxon>
        <taxon>Thermodesulfobacterium</taxon>
    </lineage>
</organism>
<dbReference type="GO" id="GO:0046872">
    <property type="term" value="F:metal ion binding"/>
    <property type="evidence" value="ECO:0007669"/>
    <property type="project" value="UniProtKB-UniRule"/>
</dbReference>
<dbReference type="GO" id="GO:0051539">
    <property type="term" value="F:4 iron, 4 sulfur cluster binding"/>
    <property type="evidence" value="ECO:0007669"/>
    <property type="project" value="UniProtKB-UniRule"/>
</dbReference>
<dbReference type="PANTHER" id="PTHR13932">
    <property type="entry name" value="COPROPORPHYRINIGEN III OXIDASE"/>
    <property type="match status" value="1"/>
</dbReference>
<dbReference type="InterPro" id="IPR034505">
    <property type="entry name" value="Coproporphyrinogen-III_oxidase"/>
</dbReference>
<comment type="function">
    <text evidence="2">Probably acts as a heme chaperone, transferring heme to an unknown acceptor. Binds one molecule of heme per monomer, possibly covalently. Binds 1 [4Fe-4S] cluster. The cluster is coordinated with 3 cysteines and an exchangeable S-adenosyl-L-methionine.</text>
</comment>
<dbReference type="SMART" id="SM00729">
    <property type="entry name" value="Elp3"/>
    <property type="match status" value="1"/>
</dbReference>
<keyword evidence="2" id="KW-0963">Cytoplasm</keyword>
<dbReference type="InterPro" id="IPR058240">
    <property type="entry name" value="rSAM_sf"/>
</dbReference>
<dbReference type="GO" id="GO:0006779">
    <property type="term" value="P:porphyrin-containing compound biosynthetic process"/>
    <property type="evidence" value="ECO:0007669"/>
    <property type="project" value="InterPro"/>
</dbReference>
<evidence type="ECO:0000256" key="2">
    <source>
        <dbReference type="RuleBase" id="RU364116"/>
    </source>
</evidence>
<evidence type="ECO:0000259" key="3">
    <source>
        <dbReference type="PROSITE" id="PS51918"/>
    </source>
</evidence>
<dbReference type="Pfam" id="PF04055">
    <property type="entry name" value="Radical_SAM"/>
    <property type="match status" value="1"/>
</dbReference>
<dbReference type="InterPro" id="IPR004559">
    <property type="entry name" value="HemW-like"/>
</dbReference>
<dbReference type="GO" id="GO:0004109">
    <property type="term" value="F:coproporphyrinogen oxidase activity"/>
    <property type="evidence" value="ECO:0007669"/>
    <property type="project" value="InterPro"/>
</dbReference>
<comment type="caution">
    <text evidence="4">The sequence shown here is derived from an EMBL/GenBank/DDBJ whole genome shotgun (WGS) entry which is preliminary data.</text>
</comment>
<dbReference type="SFLD" id="SFLDS00029">
    <property type="entry name" value="Radical_SAM"/>
    <property type="match status" value="1"/>
</dbReference>
<dbReference type="NCBIfam" id="TIGR00539">
    <property type="entry name" value="hemN_rel"/>
    <property type="match status" value="1"/>
</dbReference>
<sequence length="388" mass="46070">MKKVNLGLYLHVPFCLKKCPYCDFYSIETKVTEYLENKFLKALKEELKLLKDFLEERFEIKALSFITFYAGGGTPSLLSPYFYEDLFNFLTKNFNFSPKELTLEVNPETLTLEKTKAFYEIGFNRISLGVQSFSSRGLKFLGRLHTQKNIFKAIGFIKKSGFKNFSLDFIFGWKGQGEKTLKREILKALKFNPPHLSFYELTLEKGTPFYQIFKGEKYWIKDKKLTNLYKTIEETLEKNGYERYEISNYAIPNYECKHNLLYWKLKPYLGLGPSATSRIENLRWENPRNLSYYLNSLLKEKKLPLKIIENLNSYELAKEYIFMGLRLKEGIGLKELKRKYNYYLPKDALDTLIRENLIKKEKERIFLTFKGKLLHNQVVYYLWEKLCS</sequence>
<dbReference type="InterPro" id="IPR010723">
    <property type="entry name" value="HemN_C"/>
</dbReference>
<dbReference type="Pfam" id="PF06969">
    <property type="entry name" value="HemN_C"/>
    <property type="match status" value="1"/>
</dbReference>
<dbReference type="PANTHER" id="PTHR13932:SF5">
    <property type="entry name" value="RADICAL S-ADENOSYL METHIONINE DOMAIN-CONTAINING PROTEIN 1, MITOCHONDRIAL"/>
    <property type="match status" value="1"/>
</dbReference>
<feature type="domain" description="Radical SAM core" evidence="3">
    <location>
        <begin position="1"/>
        <end position="242"/>
    </location>
</feature>
<dbReference type="CDD" id="cd01335">
    <property type="entry name" value="Radical_SAM"/>
    <property type="match status" value="1"/>
</dbReference>
<dbReference type="SUPFAM" id="SSF102114">
    <property type="entry name" value="Radical SAM enzymes"/>
    <property type="match status" value="1"/>
</dbReference>
<dbReference type="Gene3D" id="3.30.750.200">
    <property type="match status" value="1"/>
</dbReference>
<dbReference type="SFLD" id="SFLDG01065">
    <property type="entry name" value="anaerobic_coproporphyrinogen-I"/>
    <property type="match status" value="1"/>
</dbReference>
<dbReference type="SFLD" id="SFLDF00288">
    <property type="entry name" value="HemN-like__clustered_with_nucl"/>
    <property type="match status" value="1"/>
</dbReference>
<gene>
    <name evidence="4" type="primary">hemW</name>
    <name evidence="4" type="ORF">ENT66_06555</name>
</gene>
<evidence type="ECO:0000313" key="4">
    <source>
        <dbReference type="EMBL" id="HGQ85963.1"/>
    </source>
</evidence>
<keyword evidence="2" id="KW-0349">Heme</keyword>
<proteinExistence type="inferred from homology"/>
<comment type="subcellular location">
    <subcellularLocation>
        <location evidence="2">Cytoplasm</location>
    </subcellularLocation>
</comment>
<keyword evidence="2" id="KW-0004">4Fe-4S</keyword>
<keyword evidence="2" id="KW-0949">S-adenosyl-L-methionine</keyword>
<dbReference type="SFLD" id="SFLDF00562">
    <property type="entry name" value="HemN-like__clustered_with_heat"/>
    <property type="match status" value="1"/>
</dbReference>
<keyword evidence="2" id="KW-0411">Iron-sulfur</keyword>
<accession>A0A7C4NV07</accession>
<evidence type="ECO:0000256" key="1">
    <source>
        <dbReference type="ARBA" id="ARBA00006100"/>
    </source>
</evidence>
<dbReference type="GO" id="GO:0005737">
    <property type="term" value="C:cytoplasm"/>
    <property type="evidence" value="ECO:0007669"/>
    <property type="project" value="UniProtKB-SubCell"/>
</dbReference>
<dbReference type="InterPro" id="IPR007197">
    <property type="entry name" value="rSAM"/>
</dbReference>
<keyword evidence="2" id="KW-0479">Metal-binding</keyword>
<name>A0A7C4NV07_9BACT</name>
<dbReference type="EMBL" id="DSZN01000105">
    <property type="protein sequence ID" value="HGQ85963.1"/>
    <property type="molecule type" value="Genomic_DNA"/>
</dbReference>
<protein>
    <recommendedName>
        <fullName evidence="2">Heme chaperone HemW</fullName>
    </recommendedName>
</protein>
<keyword evidence="2" id="KW-0143">Chaperone</keyword>
<keyword evidence="2" id="KW-0408">Iron</keyword>
<dbReference type="PROSITE" id="PS51918">
    <property type="entry name" value="RADICAL_SAM"/>
    <property type="match status" value="1"/>
</dbReference>
<dbReference type="AlphaFoldDB" id="A0A7C4NV07"/>
<reference evidence="4" key="1">
    <citation type="journal article" date="2020" name="mSystems">
        <title>Genome- and Community-Level Interaction Insights into Carbon Utilization and Element Cycling Functions of Hydrothermarchaeota in Hydrothermal Sediment.</title>
        <authorList>
            <person name="Zhou Z."/>
            <person name="Liu Y."/>
            <person name="Xu W."/>
            <person name="Pan J."/>
            <person name="Luo Z.H."/>
            <person name="Li M."/>
        </authorList>
    </citation>
    <scope>NUCLEOTIDE SEQUENCE [LARGE SCALE GENOMIC DNA]</scope>
    <source>
        <strain evidence="4">SpSt-6</strain>
    </source>
</reference>
<dbReference type="SFLD" id="SFLDG01082">
    <property type="entry name" value="B12-binding_domain_containing"/>
    <property type="match status" value="1"/>
</dbReference>
<dbReference type="InterPro" id="IPR006638">
    <property type="entry name" value="Elp3/MiaA/NifB-like_rSAM"/>
</dbReference>
<comment type="similarity">
    <text evidence="1">Belongs to the anaerobic coproporphyrinogen-III oxidase family. HemW subfamily.</text>
</comment>